<dbReference type="PROSITE" id="PS50106">
    <property type="entry name" value="PDZ"/>
    <property type="match status" value="1"/>
</dbReference>
<keyword evidence="5" id="KW-0472">Membrane</keyword>
<evidence type="ECO:0000256" key="2">
    <source>
        <dbReference type="ARBA" id="ARBA00022670"/>
    </source>
</evidence>
<keyword evidence="3" id="KW-0378">Hydrolase</keyword>
<dbReference type="InterPro" id="IPR001478">
    <property type="entry name" value="PDZ"/>
</dbReference>
<dbReference type="SMART" id="SM00228">
    <property type="entry name" value="PDZ"/>
    <property type="match status" value="1"/>
</dbReference>
<dbReference type="Pfam" id="PF13180">
    <property type="entry name" value="PDZ_2"/>
    <property type="match status" value="1"/>
</dbReference>
<evidence type="ECO:0000256" key="4">
    <source>
        <dbReference type="SAM" id="MobiDB-lite"/>
    </source>
</evidence>
<dbReference type="SUPFAM" id="SSF50156">
    <property type="entry name" value="PDZ domain-like"/>
    <property type="match status" value="1"/>
</dbReference>
<proteinExistence type="inferred from homology"/>
<dbReference type="EMBL" id="QUNO01000002">
    <property type="protein sequence ID" value="REH54128.1"/>
    <property type="molecule type" value="Genomic_DNA"/>
</dbReference>
<gene>
    <name evidence="7" type="ORF">BCF44_102360</name>
</gene>
<accession>A0A3E0I5V4</accession>
<dbReference type="RefSeq" id="WP_116173231.1">
    <property type="nucleotide sequence ID" value="NZ_CP144375.1"/>
</dbReference>
<comment type="similarity">
    <text evidence="1">Belongs to the peptidase S1C family.</text>
</comment>
<dbReference type="PANTHER" id="PTHR22939">
    <property type="entry name" value="SERINE PROTEASE FAMILY S1C HTRA-RELATED"/>
    <property type="match status" value="1"/>
</dbReference>
<dbReference type="Gene3D" id="2.30.42.10">
    <property type="match status" value="1"/>
</dbReference>
<dbReference type="PRINTS" id="PR00834">
    <property type="entry name" value="PROTEASES2C"/>
</dbReference>
<evidence type="ECO:0000256" key="5">
    <source>
        <dbReference type="SAM" id="Phobius"/>
    </source>
</evidence>
<evidence type="ECO:0000259" key="6">
    <source>
        <dbReference type="PROSITE" id="PS50106"/>
    </source>
</evidence>
<evidence type="ECO:0000313" key="7">
    <source>
        <dbReference type="EMBL" id="REH54128.1"/>
    </source>
</evidence>
<dbReference type="Pfam" id="PF13365">
    <property type="entry name" value="Trypsin_2"/>
    <property type="match status" value="1"/>
</dbReference>
<dbReference type="GO" id="GO:0006508">
    <property type="term" value="P:proteolysis"/>
    <property type="evidence" value="ECO:0007669"/>
    <property type="project" value="UniProtKB-KW"/>
</dbReference>
<dbReference type="AlphaFoldDB" id="A0A3E0I5V4"/>
<evidence type="ECO:0000256" key="1">
    <source>
        <dbReference type="ARBA" id="ARBA00010541"/>
    </source>
</evidence>
<name>A0A3E0I5V4_9PSEU</name>
<feature type="domain" description="PDZ" evidence="6">
    <location>
        <begin position="308"/>
        <end position="373"/>
    </location>
</feature>
<comment type="caution">
    <text evidence="7">The sequence shown here is derived from an EMBL/GenBank/DDBJ whole genome shotgun (WGS) entry which is preliminary data.</text>
</comment>
<keyword evidence="5" id="KW-1133">Transmembrane helix</keyword>
<feature type="region of interest" description="Disordered" evidence="4">
    <location>
        <begin position="1"/>
        <end position="37"/>
    </location>
</feature>
<dbReference type="InterPro" id="IPR009003">
    <property type="entry name" value="Peptidase_S1_PA"/>
</dbReference>
<dbReference type="Proteomes" id="UP000256269">
    <property type="component" value="Unassembled WGS sequence"/>
</dbReference>
<dbReference type="InterPro" id="IPR043504">
    <property type="entry name" value="Peptidase_S1_PA_chymotrypsin"/>
</dbReference>
<dbReference type="GO" id="GO:0004252">
    <property type="term" value="F:serine-type endopeptidase activity"/>
    <property type="evidence" value="ECO:0007669"/>
    <property type="project" value="InterPro"/>
</dbReference>
<keyword evidence="8" id="KW-1185">Reference proteome</keyword>
<feature type="compositionally biased region" description="Pro residues" evidence="4">
    <location>
        <begin position="25"/>
        <end position="34"/>
    </location>
</feature>
<evidence type="ECO:0000256" key="3">
    <source>
        <dbReference type="ARBA" id="ARBA00022801"/>
    </source>
</evidence>
<feature type="region of interest" description="Disordered" evidence="4">
    <location>
        <begin position="68"/>
        <end position="97"/>
    </location>
</feature>
<feature type="compositionally biased region" description="Polar residues" evidence="4">
    <location>
        <begin position="85"/>
        <end position="95"/>
    </location>
</feature>
<dbReference type="SUPFAM" id="SSF50494">
    <property type="entry name" value="Trypsin-like serine proteases"/>
    <property type="match status" value="1"/>
</dbReference>
<sequence length="413" mass="41424">MTEPYGYPQMQDQGGYHGYQGYQYQPPPPPPPPRRTGRTVLTVALAVAAGVALGAAAGGYIPTLLNSQNSSLPSQTYAPPRQPGRTETQTPQDTSGVAAKIDPALVDITTTLGFQQAQAAGTGIVLSATGLVLTNNHVINGATRISAVDIGNGQTYQAAVVGYDRSHDVAVIQLENASGLAVAPIGSSAGVAQGDSIVAIGNAGGVGGAPSVAPGTVTALQQAITASSEDGTSEQLTGLIQVAADVQPGDSGGPLVSADGKVIGMDTAASQGFQMDRGGQATGGGQGFAIPIDQAIAIEKQIAAHQASATVHIGDSGFLGVNVQVASTARGRRTQDTTNGAVISGVVQGSPAEAAGITQGDVIVTLNGRTVDSWNTLTNLLTAFHPGDRVTLGVDTPQGQQNVTVQLAKGPAQ</sequence>
<feature type="transmembrane region" description="Helical" evidence="5">
    <location>
        <begin position="40"/>
        <end position="61"/>
    </location>
</feature>
<organism evidence="7 8">
    <name type="scientific">Kutzneria buriramensis</name>
    <dbReference type="NCBI Taxonomy" id="1045776"/>
    <lineage>
        <taxon>Bacteria</taxon>
        <taxon>Bacillati</taxon>
        <taxon>Actinomycetota</taxon>
        <taxon>Actinomycetes</taxon>
        <taxon>Pseudonocardiales</taxon>
        <taxon>Pseudonocardiaceae</taxon>
        <taxon>Kutzneria</taxon>
    </lineage>
</organism>
<dbReference type="Gene3D" id="2.40.10.10">
    <property type="entry name" value="Trypsin-like serine proteases"/>
    <property type="match status" value="2"/>
</dbReference>
<dbReference type="OrthoDB" id="73775at2"/>
<keyword evidence="2 7" id="KW-0645">Protease</keyword>
<dbReference type="InterPro" id="IPR036034">
    <property type="entry name" value="PDZ_sf"/>
</dbReference>
<protein>
    <submittedName>
        <fullName evidence="7">S1-C subfamily serine protease</fullName>
    </submittedName>
</protein>
<reference evidence="7 8" key="1">
    <citation type="submission" date="2018-08" db="EMBL/GenBank/DDBJ databases">
        <title>Genomic Encyclopedia of Archaeal and Bacterial Type Strains, Phase II (KMG-II): from individual species to whole genera.</title>
        <authorList>
            <person name="Goeker M."/>
        </authorList>
    </citation>
    <scope>NUCLEOTIDE SEQUENCE [LARGE SCALE GENOMIC DNA]</scope>
    <source>
        <strain evidence="7 8">DSM 45791</strain>
    </source>
</reference>
<evidence type="ECO:0000313" key="8">
    <source>
        <dbReference type="Proteomes" id="UP000256269"/>
    </source>
</evidence>
<dbReference type="PANTHER" id="PTHR22939:SF129">
    <property type="entry name" value="SERINE PROTEASE HTRA2, MITOCHONDRIAL"/>
    <property type="match status" value="1"/>
</dbReference>
<dbReference type="InterPro" id="IPR001940">
    <property type="entry name" value="Peptidase_S1C"/>
</dbReference>
<keyword evidence="5" id="KW-0812">Transmembrane</keyword>